<evidence type="ECO:0000259" key="5">
    <source>
        <dbReference type="PROSITE" id="PS50041"/>
    </source>
</evidence>
<evidence type="ECO:0000256" key="2">
    <source>
        <dbReference type="ARBA" id="ARBA00023157"/>
    </source>
</evidence>
<dbReference type="CDD" id="cd03590">
    <property type="entry name" value="CLECT_DC-SIGN_like"/>
    <property type="match status" value="1"/>
</dbReference>
<dbReference type="InterPro" id="IPR001304">
    <property type="entry name" value="C-type_lectin-like"/>
</dbReference>
<dbReference type="InterPro" id="IPR033989">
    <property type="entry name" value="CD209-like_CTLD"/>
</dbReference>
<feature type="domain" description="C-type lectin" evidence="5">
    <location>
        <begin position="147"/>
        <end position="274"/>
    </location>
</feature>
<reference evidence="6" key="1">
    <citation type="submission" date="2025-08" db="UniProtKB">
        <authorList>
            <consortium name="Ensembl"/>
        </authorList>
    </citation>
    <scope>IDENTIFICATION</scope>
</reference>
<dbReference type="InterPro" id="IPR050111">
    <property type="entry name" value="C-type_lectin/snaclec_domain"/>
</dbReference>
<sequence length="276" mass="31856">MDSLYENSSFKLTTVASGEKCSQYKGNTVMQESEKDVYLPKRTKVLLIVFAVCLVFALGGLCILGILYANVSMQLSAQKTNNTIMTRRLEELTANYTRVREHLHINNIMERNIEELTANYTRVREQLSFYEAVTAQSLNCDMSWATFNGKLYFFSCNELNWSSSRDFCVSKGADLVTITSQTEQRFLASKIKAWYWIGLNDLKTEGHWVWVNNQTLSETGVQFWHKRESGKSEPDNWKEGDLTGENCAIVKNDLNYLDSWFDVSCNHRMKFICEKK</sequence>
<protein>
    <submittedName>
        <fullName evidence="6">Si:ch211-133n4.7</fullName>
    </submittedName>
</protein>
<evidence type="ECO:0000256" key="4">
    <source>
        <dbReference type="SAM" id="Phobius"/>
    </source>
</evidence>
<keyword evidence="3" id="KW-0175">Coiled coil</keyword>
<dbReference type="InterPro" id="IPR018378">
    <property type="entry name" value="C-type_lectin_CS"/>
</dbReference>
<feature type="coiled-coil region" evidence="3">
    <location>
        <begin position="106"/>
        <end position="133"/>
    </location>
</feature>
<evidence type="ECO:0000256" key="3">
    <source>
        <dbReference type="SAM" id="Coils"/>
    </source>
</evidence>
<dbReference type="PANTHER" id="PTHR22803">
    <property type="entry name" value="MANNOSE, PHOSPHOLIPASE, LECTIN RECEPTOR RELATED"/>
    <property type="match status" value="1"/>
</dbReference>
<evidence type="ECO:0000313" key="7">
    <source>
        <dbReference type="Proteomes" id="UP000694700"/>
    </source>
</evidence>
<proteinExistence type="predicted"/>
<name>A0A8C2ARZ8_CYPCA</name>
<feature type="transmembrane region" description="Helical" evidence="4">
    <location>
        <begin position="45"/>
        <end position="69"/>
    </location>
</feature>
<keyword evidence="4" id="KW-0812">Transmembrane</keyword>
<dbReference type="InterPro" id="IPR016187">
    <property type="entry name" value="CTDL_fold"/>
</dbReference>
<keyword evidence="2" id="KW-1015">Disulfide bond</keyword>
<keyword evidence="1" id="KW-0430">Lectin</keyword>
<dbReference type="Gene3D" id="3.10.100.10">
    <property type="entry name" value="Mannose-Binding Protein A, subunit A"/>
    <property type="match status" value="1"/>
</dbReference>
<dbReference type="Ensembl" id="ENSCCRT00015113066.1">
    <property type="protein sequence ID" value="ENSCCRP00015109593.1"/>
    <property type="gene ID" value="ENSCCRG00015043474.1"/>
</dbReference>
<dbReference type="GO" id="GO:0030246">
    <property type="term" value="F:carbohydrate binding"/>
    <property type="evidence" value="ECO:0007669"/>
    <property type="project" value="UniProtKB-KW"/>
</dbReference>
<dbReference type="PROSITE" id="PS00615">
    <property type="entry name" value="C_TYPE_LECTIN_1"/>
    <property type="match status" value="1"/>
</dbReference>
<dbReference type="SMART" id="SM00034">
    <property type="entry name" value="CLECT"/>
    <property type="match status" value="1"/>
</dbReference>
<accession>A0A8C2ARZ8</accession>
<evidence type="ECO:0000313" key="6">
    <source>
        <dbReference type="Ensembl" id="ENSCCRP00015109593.1"/>
    </source>
</evidence>
<dbReference type="PROSITE" id="PS50041">
    <property type="entry name" value="C_TYPE_LECTIN_2"/>
    <property type="match status" value="1"/>
</dbReference>
<dbReference type="SUPFAM" id="SSF56436">
    <property type="entry name" value="C-type lectin-like"/>
    <property type="match status" value="1"/>
</dbReference>
<evidence type="ECO:0000256" key="1">
    <source>
        <dbReference type="ARBA" id="ARBA00022734"/>
    </source>
</evidence>
<keyword evidence="4" id="KW-1133">Transmembrane helix</keyword>
<dbReference type="InterPro" id="IPR016186">
    <property type="entry name" value="C-type_lectin-like/link_sf"/>
</dbReference>
<dbReference type="Pfam" id="PF00059">
    <property type="entry name" value="Lectin_C"/>
    <property type="match status" value="1"/>
</dbReference>
<dbReference type="AlphaFoldDB" id="A0A8C2ARZ8"/>
<organism evidence="6 7">
    <name type="scientific">Cyprinus carpio</name>
    <name type="common">Common carp</name>
    <dbReference type="NCBI Taxonomy" id="7962"/>
    <lineage>
        <taxon>Eukaryota</taxon>
        <taxon>Metazoa</taxon>
        <taxon>Chordata</taxon>
        <taxon>Craniata</taxon>
        <taxon>Vertebrata</taxon>
        <taxon>Euteleostomi</taxon>
        <taxon>Actinopterygii</taxon>
        <taxon>Neopterygii</taxon>
        <taxon>Teleostei</taxon>
        <taxon>Ostariophysi</taxon>
        <taxon>Cypriniformes</taxon>
        <taxon>Cyprinidae</taxon>
        <taxon>Cyprininae</taxon>
        <taxon>Cyprinus</taxon>
    </lineage>
</organism>
<dbReference type="Proteomes" id="UP000694700">
    <property type="component" value="Unplaced"/>
</dbReference>
<keyword evidence="4" id="KW-0472">Membrane</keyword>